<dbReference type="PROSITE" id="PS50102">
    <property type="entry name" value="RRM"/>
    <property type="match status" value="1"/>
</dbReference>
<evidence type="ECO:0000259" key="2">
    <source>
        <dbReference type="PROSITE" id="PS50102"/>
    </source>
</evidence>
<evidence type="ECO:0000256" key="1">
    <source>
        <dbReference type="PROSITE-ProRule" id="PRU00176"/>
    </source>
</evidence>
<gene>
    <name evidence="3" type="ORF">MNEG_9315</name>
</gene>
<proteinExistence type="predicted"/>
<dbReference type="Proteomes" id="UP000054498">
    <property type="component" value="Unassembled WGS sequence"/>
</dbReference>
<dbReference type="InterPro" id="IPR034792">
    <property type="entry name" value="PTBPH1/PTBPH2_RRM1"/>
</dbReference>
<dbReference type="GO" id="GO:0003723">
    <property type="term" value="F:RNA binding"/>
    <property type="evidence" value="ECO:0007669"/>
    <property type="project" value="UniProtKB-UniRule"/>
</dbReference>
<reference evidence="3 4" key="1">
    <citation type="journal article" date="2013" name="BMC Genomics">
        <title>Reconstruction of the lipid metabolism for the microalga Monoraphidium neglectum from its genome sequence reveals characteristics suitable for biofuel production.</title>
        <authorList>
            <person name="Bogen C."/>
            <person name="Al-Dilaimi A."/>
            <person name="Albersmeier A."/>
            <person name="Wichmann J."/>
            <person name="Grundmann M."/>
            <person name="Rupp O."/>
            <person name="Lauersen K.J."/>
            <person name="Blifernez-Klassen O."/>
            <person name="Kalinowski J."/>
            <person name="Goesmann A."/>
            <person name="Mussgnug J.H."/>
            <person name="Kruse O."/>
        </authorList>
    </citation>
    <scope>NUCLEOTIDE SEQUENCE [LARGE SCALE GENOMIC DNA]</scope>
    <source>
        <strain evidence="3 4">SAG 48.87</strain>
    </source>
</reference>
<dbReference type="OrthoDB" id="296632at2759"/>
<dbReference type="EMBL" id="KK102112">
    <property type="protein sequence ID" value="KIY98649.1"/>
    <property type="molecule type" value="Genomic_DNA"/>
</dbReference>
<dbReference type="CDD" id="cd12686">
    <property type="entry name" value="RRM1_PTBPH1_PTBPH2"/>
    <property type="match status" value="1"/>
</dbReference>
<evidence type="ECO:0000313" key="3">
    <source>
        <dbReference type="EMBL" id="KIY98649.1"/>
    </source>
</evidence>
<dbReference type="RefSeq" id="XP_013897669.1">
    <property type="nucleotide sequence ID" value="XM_014042215.1"/>
</dbReference>
<dbReference type="InterPro" id="IPR012677">
    <property type="entry name" value="Nucleotide-bd_a/b_plait_sf"/>
</dbReference>
<organism evidence="3 4">
    <name type="scientific">Monoraphidium neglectum</name>
    <dbReference type="NCBI Taxonomy" id="145388"/>
    <lineage>
        <taxon>Eukaryota</taxon>
        <taxon>Viridiplantae</taxon>
        <taxon>Chlorophyta</taxon>
        <taxon>core chlorophytes</taxon>
        <taxon>Chlorophyceae</taxon>
        <taxon>CS clade</taxon>
        <taxon>Sphaeropleales</taxon>
        <taxon>Selenastraceae</taxon>
        <taxon>Monoraphidium</taxon>
    </lineage>
</organism>
<keyword evidence="4" id="KW-1185">Reference proteome</keyword>
<feature type="domain" description="RRM" evidence="2">
    <location>
        <begin position="16"/>
        <end position="95"/>
    </location>
</feature>
<dbReference type="STRING" id="145388.A0A0D2M5C8"/>
<keyword evidence="1" id="KW-0694">RNA-binding</keyword>
<evidence type="ECO:0000313" key="4">
    <source>
        <dbReference type="Proteomes" id="UP000054498"/>
    </source>
</evidence>
<dbReference type="Gene3D" id="3.30.70.330">
    <property type="match status" value="1"/>
</dbReference>
<dbReference type="GeneID" id="25742190"/>
<dbReference type="PANTHER" id="PTHR15592">
    <property type="entry name" value="MATRIN 3/NUCLEAR PROTEIN 220-RELATED"/>
    <property type="match status" value="1"/>
</dbReference>
<dbReference type="AlphaFoldDB" id="A0A0D2M5C8"/>
<protein>
    <recommendedName>
        <fullName evidence="2">RRM domain-containing protein</fullName>
    </recommendedName>
</protein>
<dbReference type="Pfam" id="PF00076">
    <property type="entry name" value="RRM_1"/>
    <property type="match status" value="1"/>
</dbReference>
<dbReference type="SUPFAM" id="SSF54928">
    <property type="entry name" value="RNA-binding domain, RBD"/>
    <property type="match status" value="1"/>
</dbReference>
<sequence length="197" mass="21167">MSQNRDNFRANQPPSKVLHVRNLPPEAKEADVLGLCRPFGRMVRIKLTGAGTIKNQAFVEFVDMRSAIHMISYFVGNADPPRVCQKTVYLQYSTRQDIGGGMLVADIPQAAAAGPVLLVKLDCANALVQFAEETAAAEAQKGLDNAQIPSYMTPSSPAPVTMKVSISHHADLALRAQSERARCADSAALPLRVPASA</sequence>
<dbReference type="InterPro" id="IPR000504">
    <property type="entry name" value="RRM_dom"/>
</dbReference>
<name>A0A0D2M5C8_9CHLO</name>
<dbReference type="InterPro" id="IPR035979">
    <property type="entry name" value="RBD_domain_sf"/>
</dbReference>
<accession>A0A0D2M5C8</accession>
<dbReference type="KEGG" id="mng:MNEG_9315"/>
<dbReference type="SMART" id="SM00360">
    <property type="entry name" value="RRM"/>
    <property type="match status" value="1"/>
</dbReference>